<accession>A0AAV2P2F9</accession>
<evidence type="ECO:0000256" key="1">
    <source>
        <dbReference type="SAM" id="MobiDB-lite"/>
    </source>
</evidence>
<evidence type="ECO:0000313" key="2">
    <source>
        <dbReference type="EMBL" id="CAL1686006.1"/>
    </source>
</evidence>
<protein>
    <submittedName>
        <fullName evidence="2">Uncharacterized protein</fullName>
    </submittedName>
</protein>
<name>A0AAV2P2F9_9HYME</name>
<reference evidence="2" key="1">
    <citation type="submission" date="2024-04" db="EMBL/GenBank/DDBJ databases">
        <authorList>
            <consortium name="Molecular Ecology Group"/>
        </authorList>
    </citation>
    <scope>NUCLEOTIDE SEQUENCE</scope>
</reference>
<feature type="compositionally biased region" description="Basic residues" evidence="1">
    <location>
        <begin position="98"/>
        <end position="107"/>
    </location>
</feature>
<feature type="region of interest" description="Disordered" evidence="1">
    <location>
        <begin position="84"/>
        <end position="115"/>
    </location>
</feature>
<dbReference type="Proteomes" id="UP001497644">
    <property type="component" value="Chromosome 6"/>
</dbReference>
<keyword evidence="3" id="KW-1185">Reference proteome</keyword>
<proteinExistence type="predicted"/>
<sequence>MHEQEGNSTSTRHSNTSVVAPLRKWLQTGTFGIEEWGERPYKLAINTHLVKSLITTSHARVARTFALSSSRAKGSVCTAHAQPFAASCAKSDVDKSKEKKKGKKEKRKRESDPIVLEARDDPVVVVDPSTLRSRDALVRD</sequence>
<evidence type="ECO:0000313" key="3">
    <source>
        <dbReference type="Proteomes" id="UP001497644"/>
    </source>
</evidence>
<dbReference type="EMBL" id="OZ034829">
    <property type="protein sequence ID" value="CAL1686006.1"/>
    <property type="molecule type" value="Genomic_DNA"/>
</dbReference>
<gene>
    <name evidence="2" type="ORF">LPLAT_LOCUS11391</name>
</gene>
<dbReference type="AlphaFoldDB" id="A0AAV2P2F9"/>
<organism evidence="2 3">
    <name type="scientific">Lasius platythorax</name>
    <dbReference type="NCBI Taxonomy" id="488582"/>
    <lineage>
        <taxon>Eukaryota</taxon>
        <taxon>Metazoa</taxon>
        <taxon>Ecdysozoa</taxon>
        <taxon>Arthropoda</taxon>
        <taxon>Hexapoda</taxon>
        <taxon>Insecta</taxon>
        <taxon>Pterygota</taxon>
        <taxon>Neoptera</taxon>
        <taxon>Endopterygota</taxon>
        <taxon>Hymenoptera</taxon>
        <taxon>Apocrita</taxon>
        <taxon>Aculeata</taxon>
        <taxon>Formicoidea</taxon>
        <taxon>Formicidae</taxon>
        <taxon>Formicinae</taxon>
        <taxon>Lasius</taxon>
        <taxon>Lasius</taxon>
    </lineage>
</organism>